<dbReference type="InterPro" id="IPR011009">
    <property type="entry name" value="Kinase-like_dom_sf"/>
</dbReference>
<dbReference type="PROSITE" id="PS50011">
    <property type="entry name" value="PROTEIN_KINASE_DOM"/>
    <property type="match status" value="1"/>
</dbReference>
<dbReference type="SUPFAM" id="SSF56112">
    <property type="entry name" value="Protein kinase-like (PK-like)"/>
    <property type="match status" value="1"/>
</dbReference>
<dbReference type="Pfam" id="PF00069">
    <property type="entry name" value="Pkinase"/>
    <property type="match status" value="1"/>
</dbReference>
<organism evidence="3 4">
    <name type="scientific">Apatococcus fuscideae</name>
    <dbReference type="NCBI Taxonomy" id="2026836"/>
    <lineage>
        <taxon>Eukaryota</taxon>
        <taxon>Viridiplantae</taxon>
        <taxon>Chlorophyta</taxon>
        <taxon>core chlorophytes</taxon>
        <taxon>Trebouxiophyceae</taxon>
        <taxon>Chlorellales</taxon>
        <taxon>Chlorellaceae</taxon>
        <taxon>Apatococcus</taxon>
    </lineage>
</organism>
<feature type="compositionally biased region" description="Low complexity" evidence="1">
    <location>
        <begin position="316"/>
        <end position="331"/>
    </location>
</feature>
<comment type="caution">
    <text evidence="3">The sequence shown here is derived from an EMBL/GenBank/DDBJ whole genome shotgun (WGS) entry which is preliminary data.</text>
</comment>
<dbReference type="GO" id="GO:0004674">
    <property type="term" value="F:protein serine/threonine kinase activity"/>
    <property type="evidence" value="ECO:0007669"/>
    <property type="project" value="TreeGrafter"/>
</dbReference>
<dbReference type="EMBL" id="JALJOV010000362">
    <property type="protein sequence ID" value="KAK9864366.1"/>
    <property type="molecule type" value="Genomic_DNA"/>
</dbReference>
<gene>
    <name evidence="3" type="ORF">WJX84_002590</name>
</gene>
<proteinExistence type="predicted"/>
<dbReference type="PANTHER" id="PTHR44329">
    <property type="entry name" value="SERINE/THREONINE-PROTEIN KINASE TNNI3K-RELATED"/>
    <property type="match status" value="1"/>
</dbReference>
<name>A0AAW1T5U3_9CHLO</name>
<feature type="region of interest" description="Disordered" evidence="1">
    <location>
        <begin position="316"/>
        <end position="357"/>
    </location>
</feature>
<feature type="domain" description="Protein kinase" evidence="2">
    <location>
        <begin position="1"/>
        <end position="274"/>
    </location>
</feature>
<dbReference type="InterPro" id="IPR051681">
    <property type="entry name" value="Ser/Thr_Kinases-Pseudokinases"/>
</dbReference>
<keyword evidence="4" id="KW-1185">Reference proteome</keyword>
<dbReference type="AlphaFoldDB" id="A0AAW1T5U3"/>
<dbReference type="Gene3D" id="1.10.510.10">
    <property type="entry name" value="Transferase(Phosphotransferase) domain 1"/>
    <property type="match status" value="1"/>
</dbReference>
<evidence type="ECO:0000313" key="4">
    <source>
        <dbReference type="Proteomes" id="UP001485043"/>
    </source>
</evidence>
<evidence type="ECO:0000259" key="2">
    <source>
        <dbReference type="PROSITE" id="PS50011"/>
    </source>
</evidence>
<sequence>MGISSSMASARCWEPGAISIARRDGRDMEIAPGSQQRAEAMEEEMPIQLIPRPTPSSEPGGPRGERRASRRVPSVETWLIMEYCNSGTLRDAVERGWLRSPGISRPDSQKVLHVAWEVASGLTCLHNLGLAHGDLTPSNVLLSDSPDAPTGFIAKISDFGHGGACAGSSLQVAPRNAGRWTPSAPELMAHGILTQSADVYALGLLLIEMSTGEPPWGMETSFQKAMDLAVRNKVRPEIPSFLSRSVRSLLKKCLAWDADKRPPMHKVLKKLEQLKTASVTGKRGRGKFWRRLLGIAGFSRSQYNDETVSTTSGTTLATSLSGATSRSSTMRTRVRHRKPTIDRVSPGPQRKLMKRTG</sequence>
<protein>
    <recommendedName>
        <fullName evidence="2">Protein kinase domain-containing protein</fullName>
    </recommendedName>
</protein>
<evidence type="ECO:0000256" key="1">
    <source>
        <dbReference type="SAM" id="MobiDB-lite"/>
    </source>
</evidence>
<dbReference type="PANTHER" id="PTHR44329:SF214">
    <property type="entry name" value="PROTEIN KINASE DOMAIN-CONTAINING PROTEIN"/>
    <property type="match status" value="1"/>
</dbReference>
<dbReference type="Proteomes" id="UP001485043">
    <property type="component" value="Unassembled WGS sequence"/>
</dbReference>
<dbReference type="InterPro" id="IPR000719">
    <property type="entry name" value="Prot_kinase_dom"/>
</dbReference>
<evidence type="ECO:0000313" key="3">
    <source>
        <dbReference type="EMBL" id="KAK9864366.1"/>
    </source>
</evidence>
<feature type="region of interest" description="Disordered" evidence="1">
    <location>
        <begin position="23"/>
        <end position="71"/>
    </location>
</feature>
<dbReference type="GO" id="GO:0005524">
    <property type="term" value="F:ATP binding"/>
    <property type="evidence" value="ECO:0007669"/>
    <property type="project" value="InterPro"/>
</dbReference>
<reference evidence="3 4" key="1">
    <citation type="journal article" date="2024" name="Nat. Commun.">
        <title>Phylogenomics reveals the evolutionary origins of lichenization in chlorophyte algae.</title>
        <authorList>
            <person name="Puginier C."/>
            <person name="Libourel C."/>
            <person name="Otte J."/>
            <person name="Skaloud P."/>
            <person name="Haon M."/>
            <person name="Grisel S."/>
            <person name="Petersen M."/>
            <person name="Berrin J.G."/>
            <person name="Delaux P.M."/>
            <person name="Dal Grande F."/>
            <person name="Keller J."/>
        </authorList>
    </citation>
    <scope>NUCLEOTIDE SEQUENCE [LARGE SCALE GENOMIC DNA]</scope>
    <source>
        <strain evidence="3 4">SAG 2523</strain>
    </source>
</reference>
<accession>A0AAW1T5U3</accession>